<dbReference type="InterPro" id="IPR037188">
    <property type="entry name" value="Sdo1/SBDS_central_sf"/>
</dbReference>
<dbReference type="Pfam" id="PF01172">
    <property type="entry name" value="SBDS_N"/>
    <property type="match status" value="1"/>
</dbReference>
<dbReference type="InterPro" id="IPR039100">
    <property type="entry name" value="Sdo1/SBDS-like"/>
</dbReference>
<dbReference type="Pfam" id="PF09377">
    <property type="entry name" value="SBDS_domain_II"/>
    <property type="match status" value="1"/>
</dbReference>
<evidence type="ECO:0000256" key="1">
    <source>
        <dbReference type="ARBA" id="ARBA00007433"/>
    </source>
</evidence>
<dbReference type="SUPFAM" id="SSF89895">
    <property type="entry name" value="FYSH domain"/>
    <property type="match status" value="1"/>
</dbReference>
<reference evidence="4 5" key="1">
    <citation type="submission" date="2022-07" db="EMBL/GenBank/DDBJ databases">
        <title>Genome-wide signatures of adaptation to extreme environments.</title>
        <authorList>
            <person name="Cho C.H."/>
            <person name="Yoon H.S."/>
        </authorList>
    </citation>
    <scope>NUCLEOTIDE SEQUENCE [LARGE SCALE GENOMIC DNA]</scope>
    <source>
        <strain evidence="4 5">DBV 063 E5</strain>
    </source>
</reference>
<protein>
    <recommendedName>
        <fullName evidence="6">Shwachman-Bodian-Diamond protein-like protein</fullName>
    </recommendedName>
</protein>
<comment type="caution">
    <text evidence="4">The sequence shown here is derived from an EMBL/GenBank/DDBJ whole genome shotgun (WGS) entry which is preliminary data.</text>
</comment>
<dbReference type="AlphaFoldDB" id="A0AAV9ISA1"/>
<dbReference type="PANTHER" id="PTHR10927">
    <property type="entry name" value="RIBOSOME MATURATION PROTEIN SBDS"/>
    <property type="match status" value="1"/>
</dbReference>
<dbReference type="PANTHER" id="PTHR10927:SF4">
    <property type="entry name" value="RIBOSOME MATURATION PROTEIN SDO1 HOMOLOG"/>
    <property type="match status" value="1"/>
</dbReference>
<name>A0AAV9ISA1_CYACA</name>
<dbReference type="InterPro" id="IPR002140">
    <property type="entry name" value="Sdo1/SBDS"/>
</dbReference>
<evidence type="ECO:0000259" key="3">
    <source>
        <dbReference type="Pfam" id="PF09377"/>
    </source>
</evidence>
<evidence type="ECO:0000313" key="5">
    <source>
        <dbReference type="Proteomes" id="UP001301350"/>
    </source>
</evidence>
<gene>
    <name evidence="4" type="ORF">CDCA_CDCA03G1000</name>
</gene>
<feature type="domain" description="Ribosome maturation protein SDO1/SBDS N-terminal" evidence="2">
    <location>
        <begin position="2"/>
        <end position="87"/>
    </location>
</feature>
<comment type="similarity">
    <text evidence="1">Belongs to the SDO1/SBDS family.</text>
</comment>
<dbReference type="InterPro" id="IPR035647">
    <property type="entry name" value="EFG_III/V"/>
</dbReference>
<dbReference type="InterPro" id="IPR036786">
    <property type="entry name" value="Ribosome_mat_SBDS_N_sf"/>
</dbReference>
<dbReference type="EMBL" id="JANCYW010000003">
    <property type="protein sequence ID" value="KAK4534975.1"/>
    <property type="molecule type" value="Genomic_DNA"/>
</dbReference>
<dbReference type="Gene3D" id="1.10.10.900">
    <property type="entry name" value="SBDS protein C-terminal domain, subdomain 1"/>
    <property type="match status" value="1"/>
</dbReference>
<evidence type="ECO:0000259" key="2">
    <source>
        <dbReference type="Pfam" id="PF01172"/>
    </source>
</evidence>
<organism evidence="4 5">
    <name type="scientific">Cyanidium caldarium</name>
    <name type="common">Red alga</name>
    <dbReference type="NCBI Taxonomy" id="2771"/>
    <lineage>
        <taxon>Eukaryota</taxon>
        <taxon>Rhodophyta</taxon>
        <taxon>Bangiophyceae</taxon>
        <taxon>Cyanidiales</taxon>
        <taxon>Cyanidiaceae</taxon>
        <taxon>Cyanidium</taxon>
    </lineage>
</organism>
<accession>A0AAV9ISA1</accession>
<dbReference type="SUPFAM" id="SSF109728">
    <property type="entry name" value="Hypothetical protein AF0491, middle domain"/>
    <property type="match status" value="1"/>
</dbReference>
<evidence type="ECO:0008006" key="6">
    <source>
        <dbReference type="Google" id="ProtNLM"/>
    </source>
</evidence>
<dbReference type="Proteomes" id="UP001301350">
    <property type="component" value="Unassembled WGS sequence"/>
</dbReference>
<evidence type="ECO:0000313" key="4">
    <source>
        <dbReference type="EMBL" id="KAK4534975.1"/>
    </source>
</evidence>
<dbReference type="GO" id="GO:0042256">
    <property type="term" value="P:cytosolic ribosome assembly"/>
    <property type="evidence" value="ECO:0007669"/>
    <property type="project" value="InterPro"/>
</dbReference>
<dbReference type="Gene3D" id="3.30.70.240">
    <property type="match status" value="1"/>
</dbReference>
<feature type="domain" description="Ribosome maturation protein SDO1/SBDS central" evidence="3">
    <location>
        <begin position="95"/>
        <end position="154"/>
    </location>
</feature>
<proteinExistence type="inferred from homology"/>
<sequence>MLVRYKHGKHNFEVATHAGTVVKYREGELTNVSDVVTTEVIFADYNKGERASETDLHATFGEGVSHEAILDKILRKGEFQLSAAERREKLEAKRREVIEFIHRNYVDPKTHHPIPVMRVEQALETVRVRVDPDQPADRQVAQMAPKLMACLPLKKHQMEGVLKVPHASLGASSGIVRAHCNVLREHYSSEGATLEIAFSPGDYDSFMKAMNAATKGNFQFEVAGAAVAIEPEKPGKSKKHAEKKKKK</sequence>
<dbReference type="Gene3D" id="3.30.1250.10">
    <property type="entry name" value="Ribosome maturation protein SBDS, N-terminal domain"/>
    <property type="match status" value="1"/>
</dbReference>
<keyword evidence="5" id="KW-1185">Reference proteome</keyword>
<dbReference type="SUPFAM" id="SSF54980">
    <property type="entry name" value="EF-G C-terminal domain-like"/>
    <property type="match status" value="1"/>
</dbReference>
<dbReference type="InterPro" id="IPR018978">
    <property type="entry name" value="SDO1/SBDS_central"/>
</dbReference>
<dbReference type="NCBIfam" id="TIGR00291">
    <property type="entry name" value="RNA_SBDS"/>
    <property type="match status" value="1"/>
</dbReference>
<dbReference type="InterPro" id="IPR019783">
    <property type="entry name" value="SDO1/SBDS_N"/>
</dbReference>